<accession>A0A397TSL7</accession>
<gene>
    <name evidence="1" type="ORF">C1645_850591</name>
</gene>
<reference evidence="1 2" key="1">
    <citation type="submission" date="2018-06" db="EMBL/GenBank/DDBJ databases">
        <title>Comparative genomics reveals the genomic features of Rhizophagus irregularis, R. cerebriforme, R. diaphanum and Gigaspora rosea, and their symbiotic lifestyle signature.</title>
        <authorList>
            <person name="Morin E."/>
            <person name="San Clemente H."/>
            <person name="Chen E.C.H."/>
            <person name="De La Providencia I."/>
            <person name="Hainaut M."/>
            <person name="Kuo A."/>
            <person name="Kohler A."/>
            <person name="Murat C."/>
            <person name="Tang N."/>
            <person name="Roy S."/>
            <person name="Loubradou J."/>
            <person name="Henrissat B."/>
            <person name="Grigoriev I.V."/>
            <person name="Corradi N."/>
            <person name="Roux C."/>
            <person name="Martin F.M."/>
        </authorList>
    </citation>
    <scope>NUCLEOTIDE SEQUENCE [LARGE SCALE GENOMIC DNA]</scope>
    <source>
        <strain evidence="1 2">DAOM 227022</strain>
    </source>
</reference>
<comment type="caution">
    <text evidence="1">The sequence shown here is derived from an EMBL/GenBank/DDBJ whole genome shotgun (WGS) entry which is preliminary data.</text>
</comment>
<keyword evidence="2" id="KW-1185">Reference proteome</keyword>
<evidence type="ECO:0000313" key="1">
    <source>
        <dbReference type="EMBL" id="RIA98071.1"/>
    </source>
</evidence>
<evidence type="ECO:0000313" key="2">
    <source>
        <dbReference type="Proteomes" id="UP000265703"/>
    </source>
</evidence>
<organism evidence="1 2">
    <name type="scientific">Glomus cerebriforme</name>
    <dbReference type="NCBI Taxonomy" id="658196"/>
    <lineage>
        <taxon>Eukaryota</taxon>
        <taxon>Fungi</taxon>
        <taxon>Fungi incertae sedis</taxon>
        <taxon>Mucoromycota</taxon>
        <taxon>Glomeromycotina</taxon>
        <taxon>Glomeromycetes</taxon>
        <taxon>Glomerales</taxon>
        <taxon>Glomeraceae</taxon>
        <taxon>Glomus</taxon>
    </lineage>
</organism>
<dbReference type="Proteomes" id="UP000265703">
    <property type="component" value="Unassembled WGS sequence"/>
</dbReference>
<proteinExistence type="predicted"/>
<protein>
    <submittedName>
        <fullName evidence="1">Uncharacterized protein</fullName>
    </submittedName>
</protein>
<dbReference type="AlphaFoldDB" id="A0A397TSL7"/>
<sequence>MLTRLFISHYVFKKHLWKKTLVWTCNYSSLPANNKDISEFDIDLTELKDFPETKKIVIQKIFDFKNNLWIKTFEQCKDSSNMMWKKEDTETLEREKAKKLASQEKNEFEKMNLLKEQENLIQLSKFQKEVEQHAQSLLQIRQRNPFEFIYVQILEKNKNVIYTKPVNKVLEYFSQNKKFTNLLQKACRDNNLHYCDVQKCVGDLHYIASKFFHAHCQEIIISEQSWSPNEILLLGVIFYHFKIPFLYYDSEYKLANYPYKF</sequence>
<dbReference type="EMBL" id="QKYT01000021">
    <property type="protein sequence ID" value="RIA98071.1"/>
    <property type="molecule type" value="Genomic_DNA"/>
</dbReference>
<name>A0A397TSL7_9GLOM</name>
<dbReference type="OrthoDB" id="2389680at2759"/>